<dbReference type="Proteomes" id="UP001177934">
    <property type="component" value="Chromosome"/>
</dbReference>
<dbReference type="Gene3D" id="2.60.120.10">
    <property type="entry name" value="Jelly Rolls"/>
    <property type="match status" value="1"/>
</dbReference>
<dbReference type="EMBL" id="CP126056">
    <property type="protein sequence ID" value="WHX09106.1"/>
    <property type="molecule type" value="Genomic_DNA"/>
</dbReference>
<accession>A0AA95HMC7</accession>
<dbReference type="SUPFAM" id="SSF51182">
    <property type="entry name" value="RmlC-like cupins"/>
    <property type="match status" value="1"/>
</dbReference>
<dbReference type="InterPro" id="IPR014710">
    <property type="entry name" value="RmlC-like_jellyroll"/>
</dbReference>
<name>A0AA95HMC7_9BACT</name>
<evidence type="ECO:0008006" key="3">
    <source>
        <dbReference type="Google" id="ProtNLM"/>
    </source>
</evidence>
<protein>
    <recommendedName>
        <fullName evidence="3">Cupin domain-containing protein</fullName>
    </recommendedName>
</protein>
<dbReference type="InterPro" id="IPR011051">
    <property type="entry name" value="RmlC_Cupin_sf"/>
</dbReference>
<gene>
    <name evidence="1" type="ORF">QNN11_17195</name>
</gene>
<dbReference type="AlphaFoldDB" id="A0AA95HMC7"/>
<evidence type="ECO:0000313" key="1">
    <source>
        <dbReference type="EMBL" id="WHX09106.1"/>
    </source>
</evidence>
<organism evidence="1 2">
    <name type="scientific">Phocaeicola dorei</name>
    <dbReference type="NCBI Taxonomy" id="357276"/>
    <lineage>
        <taxon>Bacteria</taxon>
        <taxon>Pseudomonadati</taxon>
        <taxon>Bacteroidota</taxon>
        <taxon>Bacteroidia</taxon>
        <taxon>Bacteroidales</taxon>
        <taxon>Bacteroidaceae</taxon>
        <taxon>Phocaeicola</taxon>
    </lineage>
</organism>
<sequence length="89" mass="10124">MWKENLYQPVEILLREHDTFPIGEHQHSFFEMAYILEGTGSFVVNSVNGGEEHHNYCAADLCLIPPIEFTCFGLVHIAVICLSGSRRIM</sequence>
<evidence type="ECO:0000313" key="2">
    <source>
        <dbReference type="Proteomes" id="UP001177934"/>
    </source>
</evidence>
<reference evidence="1" key="1">
    <citation type="journal article" date="2023" name="Nat. Commun.">
        <title>Identification of a novel Human Milk Oligosaccharides utilization cluster in the infant gut commensal Bacteroides dorei.</title>
        <authorList>
            <person name="Kijner S."/>
            <person name="Ennis D."/>
            <person name="Shmorak S."/>
            <person name="Florentin A."/>
            <person name="Yassour M."/>
        </authorList>
    </citation>
    <scope>NUCLEOTIDE SEQUENCE</scope>
    <source>
        <strain evidence="1">2</strain>
    </source>
</reference>
<proteinExistence type="predicted"/>